<organism evidence="2 3">
    <name type="scientific">Rhodopseudomonas telluris</name>
    <dbReference type="NCBI Taxonomy" id="644215"/>
    <lineage>
        <taxon>Bacteria</taxon>
        <taxon>Pseudomonadati</taxon>
        <taxon>Pseudomonadota</taxon>
        <taxon>Alphaproteobacteria</taxon>
        <taxon>Hyphomicrobiales</taxon>
        <taxon>Nitrobacteraceae</taxon>
        <taxon>Rhodopseudomonas</taxon>
    </lineage>
</organism>
<name>A0ABV6EXG7_9BRAD</name>
<feature type="region of interest" description="Disordered" evidence="1">
    <location>
        <begin position="250"/>
        <end position="280"/>
    </location>
</feature>
<reference evidence="2 3" key="1">
    <citation type="submission" date="2024-09" db="EMBL/GenBank/DDBJ databases">
        <authorList>
            <person name="Sun Q."/>
            <person name="Mori K."/>
        </authorList>
    </citation>
    <scope>NUCLEOTIDE SEQUENCE [LARGE SCALE GENOMIC DNA]</scope>
    <source>
        <strain evidence="2 3">KCTC 23279</strain>
    </source>
</reference>
<dbReference type="RefSeq" id="WP_378391364.1">
    <property type="nucleotide sequence ID" value="NZ_JBHLWM010000008.1"/>
</dbReference>
<sequence length="296" mass="32085">MHPLPEDVIGAEFRTSEIVHHIRCEARAAIKSAIVDYFRHTKKPELMAIAGRLQSGELPFEEFTRGLGELAQPARDNIIKYRGAAITYDFTFDITEQNTLSGEADIVHLFSRGVLSVGPRGTGDLQRQTVRIFRANDTFHELMLFPSRRCTDDGSPENLLYPVSGTIGLAEMIKTFVDLNQFQKLTGKEDKVPTLTDTFKFQTTFSGSVGPQVTLAPLGQRTYLAGGSLTASAMRKDIHQVIVALALPPPPNGPPPSTGLFGGAPLRAPATATEQSNAAADGAIQRSIINKLGNSP</sequence>
<dbReference type="EMBL" id="JBHLWM010000008">
    <property type="protein sequence ID" value="MFC0242923.1"/>
    <property type="molecule type" value="Genomic_DNA"/>
</dbReference>
<comment type="caution">
    <text evidence="2">The sequence shown here is derived from an EMBL/GenBank/DDBJ whole genome shotgun (WGS) entry which is preliminary data.</text>
</comment>
<evidence type="ECO:0000313" key="2">
    <source>
        <dbReference type="EMBL" id="MFC0242923.1"/>
    </source>
</evidence>
<dbReference type="Proteomes" id="UP001589775">
    <property type="component" value="Unassembled WGS sequence"/>
</dbReference>
<proteinExistence type="predicted"/>
<gene>
    <name evidence="2" type="ORF">ACFFJ6_20710</name>
</gene>
<evidence type="ECO:0000256" key="1">
    <source>
        <dbReference type="SAM" id="MobiDB-lite"/>
    </source>
</evidence>
<keyword evidence="3" id="KW-1185">Reference proteome</keyword>
<accession>A0ABV6EXG7</accession>
<evidence type="ECO:0000313" key="3">
    <source>
        <dbReference type="Proteomes" id="UP001589775"/>
    </source>
</evidence>
<protein>
    <submittedName>
        <fullName evidence="2">Uncharacterized protein</fullName>
    </submittedName>
</protein>